<dbReference type="Proteomes" id="UP000054097">
    <property type="component" value="Unassembled WGS sequence"/>
</dbReference>
<gene>
    <name evidence="1" type="ORF">M408DRAFT_98841</name>
</gene>
<protein>
    <submittedName>
        <fullName evidence="1">Uncharacterized protein</fullName>
    </submittedName>
</protein>
<reference evidence="1 2" key="1">
    <citation type="submission" date="2014-04" db="EMBL/GenBank/DDBJ databases">
        <authorList>
            <consortium name="DOE Joint Genome Institute"/>
            <person name="Kuo A."/>
            <person name="Zuccaro A."/>
            <person name="Kohler A."/>
            <person name="Nagy L.G."/>
            <person name="Floudas D."/>
            <person name="Copeland A."/>
            <person name="Barry K.W."/>
            <person name="Cichocki N."/>
            <person name="Veneault-Fourrey C."/>
            <person name="LaButti K."/>
            <person name="Lindquist E.A."/>
            <person name="Lipzen A."/>
            <person name="Lundell T."/>
            <person name="Morin E."/>
            <person name="Murat C."/>
            <person name="Sun H."/>
            <person name="Tunlid A."/>
            <person name="Henrissat B."/>
            <person name="Grigoriev I.V."/>
            <person name="Hibbett D.S."/>
            <person name="Martin F."/>
            <person name="Nordberg H.P."/>
            <person name="Cantor M.N."/>
            <person name="Hua S.X."/>
        </authorList>
    </citation>
    <scope>NUCLEOTIDE SEQUENCE [LARGE SCALE GENOMIC DNA]</scope>
    <source>
        <strain evidence="1 2">MAFF 305830</strain>
    </source>
</reference>
<evidence type="ECO:0000313" key="2">
    <source>
        <dbReference type="Proteomes" id="UP000054097"/>
    </source>
</evidence>
<name>A0A0C2WUP6_SERVB</name>
<dbReference type="AlphaFoldDB" id="A0A0C2WUP6"/>
<dbReference type="HOGENOM" id="CLU_2544019_0_0_1"/>
<proteinExistence type="predicted"/>
<evidence type="ECO:0000313" key="1">
    <source>
        <dbReference type="EMBL" id="KIM29913.1"/>
    </source>
</evidence>
<dbReference type="EMBL" id="KN824286">
    <property type="protein sequence ID" value="KIM29913.1"/>
    <property type="molecule type" value="Genomic_DNA"/>
</dbReference>
<organism evidence="1 2">
    <name type="scientific">Serendipita vermifera MAFF 305830</name>
    <dbReference type="NCBI Taxonomy" id="933852"/>
    <lineage>
        <taxon>Eukaryota</taxon>
        <taxon>Fungi</taxon>
        <taxon>Dikarya</taxon>
        <taxon>Basidiomycota</taxon>
        <taxon>Agaricomycotina</taxon>
        <taxon>Agaricomycetes</taxon>
        <taxon>Sebacinales</taxon>
        <taxon>Serendipitaceae</taxon>
        <taxon>Serendipita</taxon>
    </lineage>
</organism>
<accession>A0A0C2WUP6</accession>
<reference evidence="2" key="2">
    <citation type="submission" date="2015-01" db="EMBL/GenBank/DDBJ databases">
        <title>Evolutionary Origins and Diversification of the Mycorrhizal Mutualists.</title>
        <authorList>
            <consortium name="DOE Joint Genome Institute"/>
            <consortium name="Mycorrhizal Genomics Consortium"/>
            <person name="Kohler A."/>
            <person name="Kuo A."/>
            <person name="Nagy L.G."/>
            <person name="Floudas D."/>
            <person name="Copeland A."/>
            <person name="Barry K.W."/>
            <person name="Cichocki N."/>
            <person name="Veneault-Fourrey C."/>
            <person name="LaButti K."/>
            <person name="Lindquist E.A."/>
            <person name="Lipzen A."/>
            <person name="Lundell T."/>
            <person name="Morin E."/>
            <person name="Murat C."/>
            <person name="Riley R."/>
            <person name="Ohm R."/>
            <person name="Sun H."/>
            <person name="Tunlid A."/>
            <person name="Henrissat B."/>
            <person name="Grigoriev I.V."/>
            <person name="Hibbett D.S."/>
            <person name="Martin F."/>
        </authorList>
    </citation>
    <scope>NUCLEOTIDE SEQUENCE [LARGE SCALE GENOMIC DNA]</scope>
    <source>
        <strain evidence="2">MAFF 305830</strain>
    </source>
</reference>
<sequence>MEVSCQTEAWMISIRLYRSCIAFGHSLSFDEVVMLSVTSNNHTIKNGVYCSRWWLDGQAIWRQYHAQYHSYLISLPEFVACLS</sequence>
<keyword evidence="2" id="KW-1185">Reference proteome</keyword>